<reference evidence="2" key="1">
    <citation type="submission" date="2023-07" db="EMBL/GenBank/DDBJ databases">
        <title>Genome content predicts the carbon catabolic preferences of heterotrophic bacteria.</title>
        <authorList>
            <person name="Gralka M."/>
        </authorList>
    </citation>
    <scope>NUCLEOTIDE SEQUENCE</scope>
    <source>
        <strain evidence="2">C2R13</strain>
    </source>
</reference>
<keyword evidence="1" id="KW-1133">Transmembrane helix</keyword>
<evidence type="ECO:0000313" key="2">
    <source>
        <dbReference type="EMBL" id="MDO6670532.1"/>
    </source>
</evidence>
<evidence type="ECO:0000256" key="1">
    <source>
        <dbReference type="SAM" id="Phobius"/>
    </source>
</evidence>
<keyword evidence="1" id="KW-0472">Membrane</keyword>
<feature type="transmembrane region" description="Helical" evidence="1">
    <location>
        <begin position="165"/>
        <end position="183"/>
    </location>
</feature>
<accession>A0AAP4TUA8</accession>
<dbReference type="AlphaFoldDB" id="A0AAP4TUA8"/>
<comment type="caution">
    <text evidence="2">The sequence shown here is derived from an EMBL/GenBank/DDBJ whole genome shotgun (WGS) entry which is preliminary data.</text>
</comment>
<proteinExistence type="predicted"/>
<dbReference type="Proteomes" id="UP001170481">
    <property type="component" value="Unassembled WGS sequence"/>
</dbReference>
<feature type="transmembrane region" description="Helical" evidence="1">
    <location>
        <begin position="34"/>
        <end position="53"/>
    </location>
</feature>
<dbReference type="EMBL" id="JAUORK010000001">
    <property type="protein sequence ID" value="MDO6670532.1"/>
    <property type="molecule type" value="Genomic_DNA"/>
</dbReference>
<organism evidence="2 3">
    <name type="scientific">Cobetia amphilecti</name>
    <dbReference type="NCBI Taxonomy" id="1055104"/>
    <lineage>
        <taxon>Bacteria</taxon>
        <taxon>Pseudomonadati</taxon>
        <taxon>Pseudomonadota</taxon>
        <taxon>Gammaproteobacteria</taxon>
        <taxon>Oceanospirillales</taxon>
        <taxon>Halomonadaceae</taxon>
        <taxon>Cobetia</taxon>
    </lineage>
</organism>
<feature type="transmembrane region" description="Helical" evidence="1">
    <location>
        <begin position="203"/>
        <end position="224"/>
    </location>
</feature>
<keyword evidence="1" id="KW-0812">Transmembrane</keyword>
<name>A0AAP4TUA8_9GAMM</name>
<dbReference type="RefSeq" id="WP_303592349.1">
    <property type="nucleotide sequence ID" value="NZ_JAUORK010000001.1"/>
</dbReference>
<sequence>MLLSALIFFSWLFDLDSAVIVTEATNFVNYNAGGNTIFFVLFVAGVFMFKYMLDYLNPDDTKSALRSSYDEVKDEVKLIANKIEVLENKSGLGNPLLTESERNKLKDDLKGKILESSSQYVLQKLSNDYSSRVINDKLLLRIQDNFNNILSRLNYQVSSLNRRGALNLLIGIFTTIIAIYILYSTVSRGEKMYTDTASFLIYYIPRLSLSIFVEIFSFFFLRLYKIGLEEIKYFQNEMTNIELKLLALESAVTLDNESIIITSVNELMSTERNFKLTKDETTVSLEKYKANQAGDAKIVDLMSNILKVKS</sequence>
<evidence type="ECO:0000313" key="3">
    <source>
        <dbReference type="Proteomes" id="UP001170481"/>
    </source>
</evidence>
<protein>
    <submittedName>
        <fullName evidence="2">Uncharacterized protein</fullName>
    </submittedName>
</protein>
<gene>
    <name evidence="2" type="ORF">Q4535_00230</name>
</gene>